<accession>A0ABR6X2G9</accession>
<dbReference type="EMBL" id="JACOFW010000005">
    <property type="protein sequence ID" value="MBC3807045.1"/>
    <property type="molecule type" value="Genomic_DNA"/>
</dbReference>
<comment type="caution">
    <text evidence="2">The sequence shown here is derived from an EMBL/GenBank/DDBJ whole genome shotgun (WGS) entry which is preliminary data.</text>
</comment>
<protein>
    <submittedName>
        <fullName evidence="2">Uncharacterized protein</fullName>
    </submittedName>
</protein>
<keyword evidence="1" id="KW-0472">Membrane</keyword>
<keyword evidence="3" id="KW-1185">Reference proteome</keyword>
<keyword evidence="1" id="KW-0812">Transmembrane</keyword>
<keyword evidence="1" id="KW-1133">Transmembrane helix</keyword>
<feature type="transmembrane region" description="Helical" evidence="1">
    <location>
        <begin position="143"/>
        <end position="163"/>
    </location>
</feature>
<evidence type="ECO:0000313" key="3">
    <source>
        <dbReference type="Proteomes" id="UP000648257"/>
    </source>
</evidence>
<evidence type="ECO:0000256" key="1">
    <source>
        <dbReference type="SAM" id="Phobius"/>
    </source>
</evidence>
<organism evidence="2 3">
    <name type="scientific">Undibacterium seohonense</name>
    <dbReference type="NCBI Taxonomy" id="1344950"/>
    <lineage>
        <taxon>Bacteria</taxon>
        <taxon>Pseudomonadati</taxon>
        <taxon>Pseudomonadota</taxon>
        <taxon>Betaproteobacteria</taxon>
        <taxon>Burkholderiales</taxon>
        <taxon>Oxalobacteraceae</taxon>
        <taxon>Undibacterium</taxon>
    </lineage>
</organism>
<name>A0ABR6X2G9_9BURK</name>
<dbReference type="Proteomes" id="UP000648257">
    <property type="component" value="Unassembled WGS sequence"/>
</dbReference>
<dbReference type="RefSeq" id="WP_186922127.1">
    <property type="nucleotide sequence ID" value="NZ_JACOFW010000005.1"/>
</dbReference>
<proteinExistence type="predicted"/>
<feature type="transmembrane region" description="Helical" evidence="1">
    <location>
        <begin position="112"/>
        <end position="131"/>
    </location>
</feature>
<gene>
    <name evidence="2" type="ORF">H8K52_06770</name>
</gene>
<sequence>MTTSPSWVRFFKVTLILIVAGLVVTSFRGTFRADADEYVNQSLKQGVSVYATARATNAIISVAKTAHTPIADFGEMLDPIDDLVERFSTLLEISIGSLILQKMLLEITSHIAFSYALACSGFFFILSLFAFKPFLRSATSRIFFTLVFCRFSILAVLLLNGLISETFITKKIEVEAKNVAQIQEQTTKFVDSKSSVAQLSANSPQPNSLLESAGRVLAEIKQVTIDPILNIWNKFDFQKIKANLDKAVESMLQLMTLFFLKTILLPILFFFGFKKFITGIWRMQLGKESALFVPEGRMVSHTN</sequence>
<reference evidence="2 3" key="1">
    <citation type="submission" date="2020-08" db="EMBL/GenBank/DDBJ databases">
        <title>Novel species isolated from subtropical streams in China.</title>
        <authorList>
            <person name="Lu H."/>
        </authorList>
    </citation>
    <scope>NUCLEOTIDE SEQUENCE [LARGE SCALE GENOMIC DNA]</scope>
    <source>
        <strain evidence="2 3">KACC 16656</strain>
    </source>
</reference>
<feature type="transmembrane region" description="Helical" evidence="1">
    <location>
        <begin position="251"/>
        <end position="273"/>
    </location>
</feature>
<evidence type="ECO:0000313" key="2">
    <source>
        <dbReference type="EMBL" id="MBC3807045.1"/>
    </source>
</evidence>